<evidence type="ECO:0000313" key="1">
    <source>
        <dbReference type="EMBL" id="POR50011.1"/>
    </source>
</evidence>
<dbReference type="SUPFAM" id="SSF52467">
    <property type="entry name" value="DHS-like NAD/FAD-binding domain"/>
    <property type="match status" value="1"/>
</dbReference>
<dbReference type="EMBL" id="PQFZ01000010">
    <property type="protein sequence ID" value="POR50011.1"/>
    <property type="molecule type" value="Genomic_DNA"/>
</dbReference>
<evidence type="ECO:0000313" key="2">
    <source>
        <dbReference type="Proteomes" id="UP000236919"/>
    </source>
</evidence>
<dbReference type="InterPro" id="IPR029035">
    <property type="entry name" value="DHS-like_NAD/FAD-binding_dom"/>
</dbReference>
<keyword evidence="2" id="KW-1185">Reference proteome</keyword>
<reference evidence="1 2" key="1">
    <citation type="submission" date="2018-01" db="EMBL/GenBank/DDBJ databases">
        <title>Genomic Encyclopedia of Type Strains, Phase III (KMG-III): the genomes of soil and plant-associated and newly described type strains.</title>
        <authorList>
            <person name="Whitman W."/>
        </authorList>
    </citation>
    <scope>NUCLEOTIDE SEQUENCE [LARGE SCALE GENOMIC DNA]</scope>
    <source>
        <strain evidence="1 2">1131</strain>
    </source>
</reference>
<dbReference type="AlphaFoldDB" id="A0A2S4M5N3"/>
<dbReference type="Gene3D" id="3.40.50.1220">
    <property type="entry name" value="TPP-binding domain"/>
    <property type="match status" value="1"/>
</dbReference>
<dbReference type="OrthoDB" id="5509947at2"/>
<dbReference type="Proteomes" id="UP000236919">
    <property type="component" value="Unassembled WGS sequence"/>
</dbReference>
<dbReference type="RefSeq" id="WP_103719395.1">
    <property type="nucleotide sequence ID" value="NZ_PQFZ01000010.1"/>
</dbReference>
<dbReference type="Pfam" id="PF13289">
    <property type="entry name" value="SIR2_2"/>
    <property type="match status" value="1"/>
</dbReference>
<proteinExistence type="predicted"/>
<organism evidence="1 2">
    <name type="scientific">Bosea psychrotolerans</name>
    <dbReference type="NCBI Taxonomy" id="1871628"/>
    <lineage>
        <taxon>Bacteria</taxon>
        <taxon>Pseudomonadati</taxon>
        <taxon>Pseudomonadota</taxon>
        <taxon>Alphaproteobacteria</taxon>
        <taxon>Hyphomicrobiales</taxon>
        <taxon>Boseaceae</taxon>
        <taxon>Bosea</taxon>
    </lineage>
</organism>
<gene>
    <name evidence="1" type="ORF">CYD53_110129</name>
</gene>
<sequence>MIELPPFDALALSLHHSPGVHAILVGSGLSRAAGIPTGWEITLDLIRRLAALDGATEREGWATWYRDKYGKEPSYSEILDALASTQAERRAILHGYIEPAEGEEARKPTKAHHAIAQLVVSGAVRLVITTNFDRLIENALREAGIEPTVIAGDDAIAGATPLVHAKCTVIKVHGDYLDARIKNTDAELEGYSPAMNTLLDQVFDNFGLLSVGWSGEWDTALRSAILRAPSRRYPFYWAARGKAGGLAQDLLDQRGGRSFSITDADSFFVKLAETLEALNQASRPHPQSVEMAVALAKRYCRDDKFAMEWAEFLHAEVEKVRRYVTGPDYPNDGRPGEPLNDTMNAIVSDLMARTEIIRRAVLVCGRWGTTAANRAVVRAIQELSSAGDARSGTVQLLSLRDFGASICFYWNLAGLLDLGDWSMAKALLHAEIKGGHSVEPMFNALPFVSYEHVDWKFLKGLGDKIVPISEFLFDAFKREARDIALMMDRSDELFDATEFAAALEFANYRAHGGGSWFWMPAGRFIWKRRGQFLKDTFAEIERRDDSHPAFKAGLVGGSKAKATITLKAAGEFVEKHFSRYH</sequence>
<comment type="caution">
    <text evidence="1">The sequence shown here is derived from an EMBL/GenBank/DDBJ whole genome shotgun (WGS) entry which is preliminary data.</text>
</comment>
<name>A0A2S4M5N3_9HYPH</name>
<accession>A0A2S4M5N3</accession>
<protein>
    <submittedName>
        <fullName evidence="1">SIR2-like protein</fullName>
    </submittedName>
</protein>